<dbReference type="EMBL" id="KV454014">
    <property type="protein sequence ID" value="ODV95609.1"/>
    <property type="molecule type" value="Genomic_DNA"/>
</dbReference>
<dbReference type="SUPFAM" id="SSF53756">
    <property type="entry name" value="UDP-Glycosyltransferase/glycogen phosphorylase"/>
    <property type="match status" value="1"/>
</dbReference>
<keyword evidence="3" id="KW-0597">Phosphoprotein</keyword>
<dbReference type="InterPro" id="IPR001830">
    <property type="entry name" value="Glyco_trans_20"/>
</dbReference>
<dbReference type="GO" id="GO:0004805">
    <property type="term" value="F:trehalose-phosphatase activity"/>
    <property type="evidence" value="ECO:0007669"/>
    <property type="project" value="TreeGrafter"/>
</dbReference>
<dbReference type="Gene3D" id="3.40.50.2000">
    <property type="entry name" value="Glycogen Phosphorylase B"/>
    <property type="match status" value="2"/>
</dbReference>
<dbReference type="GO" id="GO:0005829">
    <property type="term" value="C:cytosol"/>
    <property type="evidence" value="ECO:0007669"/>
    <property type="project" value="TreeGrafter"/>
</dbReference>
<organism evidence="5 6">
    <name type="scientific">Pachysolen tannophilus NRRL Y-2460</name>
    <dbReference type="NCBI Taxonomy" id="669874"/>
    <lineage>
        <taxon>Eukaryota</taxon>
        <taxon>Fungi</taxon>
        <taxon>Dikarya</taxon>
        <taxon>Ascomycota</taxon>
        <taxon>Saccharomycotina</taxon>
        <taxon>Pichiomycetes</taxon>
        <taxon>Pachysolenaceae</taxon>
        <taxon>Pachysolen</taxon>
    </lineage>
</organism>
<dbReference type="OrthoDB" id="755951at2759"/>
<evidence type="ECO:0000256" key="1">
    <source>
        <dbReference type="ARBA" id="ARBA00004496"/>
    </source>
</evidence>
<gene>
    <name evidence="5" type="ORF">PACTADRAFT_50304</name>
</gene>
<dbReference type="Pfam" id="PF00982">
    <property type="entry name" value="Glyco_transf_20"/>
    <property type="match status" value="1"/>
</dbReference>
<evidence type="ECO:0000256" key="4">
    <source>
        <dbReference type="SAM" id="MobiDB-lite"/>
    </source>
</evidence>
<comment type="subcellular location">
    <subcellularLocation>
        <location evidence="1">Cytoplasm</location>
    </subcellularLocation>
</comment>
<dbReference type="PANTHER" id="PTHR10788">
    <property type="entry name" value="TREHALOSE-6-PHOSPHATE SYNTHASE"/>
    <property type="match status" value="1"/>
</dbReference>
<dbReference type="FunFam" id="3.40.50.2000:FF:000099">
    <property type="entry name" value="Alpha,alpha-trehalose phosphate synthase subunit, putative"/>
    <property type="match status" value="1"/>
</dbReference>
<protein>
    <submittedName>
        <fullName evidence="5">Uncharacterized protein</fullName>
    </submittedName>
</protein>
<evidence type="ECO:0000256" key="3">
    <source>
        <dbReference type="ARBA" id="ARBA00022553"/>
    </source>
</evidence>
<dbReference type="GO" id="GO:0005992">
    <property type="term" value="P:trehalose biosynthetic process"/>
    <property type="evidence" value="ECO:0007669"/>
    <property type="project" value="InterPro"/>
</dbReference>
<reference evidence="6" key="1">
    <citation type="submission" date="2016-05" db="EMBL/GenBank/DDBJ databases">
        <title>Comparative genomics of biotechnologically important yeasts.</title>
        <authorList>
            <consortium name="DOE Joint Genome Institute"/>
            <person name="Riley R."/>
            <person name="Haridas S."/>
            <person name="Wolfe K.H."/>
            <person name="Lopes M.R."/>
            <person name="Hittinger C.T."/>
            <person name="Goker M."/>
            <person name="Salamov A."/>
            <person name="Wisecaver J."/>
            <person name="Long T.M."/>
            <person name="Aerts A.L."/>
            <person name="Barry K."/>
            <person name="Choi C."/>
            <person name="Clum A."/>
            <person name="Coughlan A.Y."/>
            <person name="Deshpande S."/>
            <person name="Douglass A.P."/>
            <person name="Hanson S.J."/>
            <person name="Klenk H.-P."/>
            <person name="Labutti K."/>
            <person name="Lapidus A."/>
            <person name="Lindquist E."/>
            <person name="Lipzen A."/>
            <person name="Meier-Kolthoff J.P."/>
            <person name="Ohm R.A."/>
            <person name="Otillar R.P."/>
            <person name="Pangilinan J."/>
            <person name="Peng Y."/>
            <person name="Rokas A."/>
            <person name="Rosa C.A."/>
            <person name="Scheuner C."/>
            <person name="Sibirny A.A."/>
            <person name="Slot J.C."/>
            <person name="Stielow J.B."/>
            <person name="Sun H."/>
            <person name="Kurtzman C.P."/>
            <person name="Blackwell M."/>
            <person name="Grigoriev I.V."/>
            <person name="Jeffries T.W."/>
        </authorList>
    </citation>
    <scope>NUCLEOTIDE SEQUENCE [LARGE SCALE GENOMIC DNA]</scope>
    <source>
        <strain evidence="6">NRRL Y-2460</strain>
    </source>
</reference>
<dbReference type="InterPro" id="IPR003337">
    <property type="entry name" value="Trehalose_PPase"/>
</dbReference>
<feature type="region of interest" description="Disordered" evidence="4">
    <location>
        <begin position="100"/>
        <end position="122"/>
    </location>
</feature>
<name>A0A1E4TV57_PACTA</name>
<proteinExistence type="predicted"/>
<dbReference type="Proteomes" id="UP000094236">
    <property type="component" value="Unassembled WGS sequence"/>
</dbReference>
<evidence type="ECO:0000256" key="2">
    <source>
        <dbReference type="ARBA" id="ARBA00022490"/>
    </source>
</evidence>
<dbReference type="GO" id="GO:0030234">
    <property type="term" value="F:enzyme regulator activity"/>
    <property type="evidence" value="ECO:0007669"/>
    <property type="project" value="UniProtKB-ARBA"/>
</dbReference>
<accession>A0A1E4TV57</accession>
<sequence>MQKLLVNQSASAVVPQTQVPVPPRPPFNKTKSFDNYSILKSMQSKKQAANFSTPPSTNNVYTLKSLESSSVNLLENDLSSASVEDFFYHHPKLRISSNAVSQLSSGTSTPALDESESSTKQHPKLMRSAISGSNYIQPLSRVNSPPLSMSSAVVDPTKKIQDLSGSMIKAVNRSESPVSVNASLRAQPYPKSSLSKGSSFKNLSVYNNRSGDSVPYDDIEVSSDSSMTDVIATENVDYKEKITPYGGFSKPDIQLFKTREKIFEKAPFEVIPLKKGNGSLRNAIKLATDNNSKEKIDVKWVGTLGMPSDELPISTRERIAKELKENYKSESIFVDDLVFQGHYKSFCKQILWPALHYQIADHPKSKVFEQHSWGYYKKVCEIFAERIVSIYKEGDIIWIHDYHLLLLPQLIREKLPNAKIGFFLHVSFPSSEVFRCFAQREKLLQGMLGANVISFQTEEYVRHFLQTCNKLLLSDFNDEGIKYDGRTIAVNHIPVGIDAPSLRTQLQSEEIAYWRKMIKERWPNKKLIVSRDKMDKIRGIKQKLLAYELFLADNPEYLDNIIFIQICLPAGGIDEDLEFGIMTVVDRINSKSHNISIAQPVVFLNQDIDFEQYLALLCEADTFIVSAMREGMNLTSHEFVVSTNEKHSPLILSEFTGSASILGKDCILINPWDIRQISEGIRQALSMKEDEKLRRWKNLYDIILKNDSKNWVKDCLKSIKETWEFQQQKLIENTSYLTKDHFHQKYYKVSDNGRRFFILNLENLASSFTYQGSKLVPVDTNRIFKILNNLTSDPMNAVYVMSYYKRDNLLSKYRRVPNLGLISENGGYIKLDNSNYWISIIDEKKELKWMPSVIELSNSIVERLPGSYIEIEDCTIRFHTENVKKEDYEHKIALIGDLMTHINDLFQNENVHATLVDEIVIIQEVDLPIRSLQFILNSLNKARPISSPVGTENFFRRLPSSNNSSPISQPEEELFPESNGPVRLLCILGGQTPTDENLFKYGMELYENRKVDDLLSVNVGKIKRTFAQQNILGVNELFNILNSV</sequence>
<evidence type="ECO:0000313" key="6">
    <source>
        <dbReference type="Proteomes" id="UP000094236"/>
    </source>
</evidence>
<dbReference type="Pfam" id="PF02358">
    <property type="entry name" value="Trehalose_PPase"/>
    <property type="match status" value="1"/>
</dbReference>
<evidence type="ECO:0000313" key="5">
    <source>
        <dbReference type="EMBL" id="ODV95609.1"/>
    </source>
</evidence>
<dbReference type="FunFam" id="3.40.50.2000:FF:000036">
    <property type="entry name" value="Alpha,alpha-trehalose-phosphate synthase subunit Tps2"/>
    <property type="match status" value="1"/>
</dbReference>
<dbReference type="GO" id="GO:0005946">
    <property type="term" value="C:alpha,alpha-trehalose-phosphate synthase complex (UDP-forming)"/>
    <property type="evidence" value="ECO:0007669"/>
    <property type="project" value="TreeGrafter"/>
</dbReference>
<dbReference type="STRING" id="669874.A0A1E4TV57"/>
<feature type="compositionally biased region" description="Polar residues" evidence="4">
    <location>
        <begin position="100"/>
        <end position="110"/>
    </location>
</feature>
<keyword evidence="6" id="KW-1185">Reference proteome</keyword>
<dbReference type="GO" id="GO:0003825">
    <property type="term" value="F:alpha,alpha-trehalose-phosphate synthase (UDP-forming) activity"/>
    <property type="evidence" value="ECO:0007669"/>
    <property type="project" value="TreeGrafter"/>
</dbReference>
<dbReference type="AlphaFoldDB" id="A0A1E4TV57"/>
<dbReference type="CDD" id="cd03788">
    <property type="entry name" value="GT20_TPS"/>
    <property type="match status" value="1"/>
</dbReference>
<keyword evidence="2" id="KW-0963">Cytoplasm</keyword>
<dbReference type="PANTHER" id="PTHR10788:SF15">
    <property type="entry name" value="TREHALOSE SYNTHASE COMPLEX REGULATORY SUBUNIT TPS3-RELATED"/>
    <property type="match status" value="1"/>
</dbReference>